<dbReference type="Proteomes" id="UP001205185">
    <property type="component" value="Unassembled WGS sequence"/>
</dbReference>
<evidence type="ECO:0008006" key="3">
    <source>
        <dbReference type="Google" id="ProtNLM"/>
    </source>
</evidence>
<protein>
    <recommendedName>
        <fullName evidence="3">Transglutaminase superfamily protein</fullName>
    </recommendedName>
</protein>
<dbReference type="RefSeq" id="WP_253889596.1">
    <property type="nucleotide sequence ID" value="NZ_BAAAVB010000008.1"/>
</dbReference>
<evidence type="ECO:0000313" key="2">
    <source>
        <dbReference type="Proteomes" id="UP001205185"/>
    </source>
</evidence>
<reference evidence="1 2" key="1">
    <citation type="submission" date="2022-06" db="EMBL/GenBank/DDBJ databases">
        <title>Genomic Encyclopedia of Archaeal and Bacterial Type Strains, Phase II (KMG-II): from individual species to whole genera.</title>
        <authorList>
            <person name="Goeker M."/>
        </authorList>
    </citation>
    <scope>NUCLEOTIDE SEQUENCE [LARGE SCALE GENOMIC DNA]</scope>
    <source>
        <strain evidence="1 2">DSM 44255</strain>
    </source>
</reference>
<evidence type="ECO:0000313" key="1">
    <source>
        <dbReference type="EMBL" id="MCP2272673.1"/>
    </source>
</evidence>
<comment type="caution">
    <text evidence="1">The sequence shown here is derived from an EMBL/GenBank/DDBJ whole genome shotgun (WGS) entry which is preliminary data.</text>
</comment>
<organism evidence="1 2">
    <name type="scientific">Actinokineospora diospyrosa</name>
    <dbReference type="NCBI Taxonomy" id="103728"/>
    <lineage>
        <taxon>Bacteria</taxon>
        <taxon>Bacillati</taxon>
        <taxon>Actinomycetota</taxon>
        <taxon>Actinomycetes</taxon>
        <taxon>Pseudonocardiales</taxon>
        <taxon>Pseudonocardiaceae</taxon>
        <taxon>Actinokineospora</taxon>
    </lineage>
</organism>
<dbReference type="EMBL" id="JAMTCO010000013">
    <property type="protein sequence ID" value="MCP2272673.1"/>
    <property type="molecule type" value="Genomic_DNA"/>
</dbReference>
<gene>
    <name evidence="1" type="ORF">LV75_005199</name>
</gene>
<sequence>MSLVRAGREARRFVEGVRRPQGMYRIERWPQVRPGRGSLSVGSAVVALRTIQRTTLGFLDPVEDALYLVAGLRALGVPVSFHLGRELVPVAAPAGYYAWVQHVDEVLSTSLPVLQTYVEIHRVEAG</sequence>
<proteinExistence type="predicted"/>
<name>A0ABT1IJF4_9PSEU</name>
<keyword evidence="2" id="KW-1185">Reference proteome</keyword>
<accession>A0ABT1IJF4</accession>